<feature type="region of interest" description="Disordered" evidence="5">
    <location>
        <begin position="436"/>
        <end position="462"/>
    </location>
</feature>
<comment type="caution">
    <text evidence="8">The sequence shown here is derived from an EMBL/GenBank/DDBJ whole genome shotgun (WGS) entry which is preliminary data.</text>
</comment>
<feature type="region of interest" description="Disordered" evidence="5">
    <location>
        <begin position="521"/>
        <end position="584"/>
    </location>
</feature>
<dbReference type="Pfam" id="PF01363">
    <property type="entry name" value="FYVE"/>
    <property type="match status" value="1"/>
</dbReference>
<dbReference type="PANTHER" id="PTHR23164">
    <property type="entry name" value="EARLY ENDOSOME ANTIGEN 1"/>
    <property type="match status" value="1"/>
</dbReference>
<feature type="compositionally biased region" description="Low complexity" evidence="5">
    <location>
        <begin position="621"/>
        <end position="637"/>
    </location>
</feature>
<gene>
    <name evidence="8" type="ORF">N7456_006137</name>
</gene>
<dbReference type="InterPro" id="IPR011011">
    <property type="entry name" value="Znf_FYVE_PHD"/>
</dbReference>
<feature type="compositionally biased region" description="Polar residues" evidence="5">
    <location>
        <begin position="499"/>
        <end position="508"/>
    </location>
</feature>
<feature type="domain" description="FYVE-type" evidence="7">
    <location>
        <begin position="383"/>
        <end position="484"/>
    </location>
</feature>
<dbReference type="InterPro" id="IPR000306">
    <property type="entry name" value="Znf_FYVE"/>
</dbReference>
<feature type="region of interest" description="Disordered" evidence="5">
    <location>
        <begin position="244"/>
        <end position="318"/>
    </location>
</feature>
<dbReference type="PROSITE" id="PS50178">
    <property type="entry name" value="ZF_FYVE"/>
    <property type="match status" value="1"/>
</dbReference>
<evidence type="ECO:0000256" key="5">
    <source>
        <dbReference type="SAM" id="MobiDB-lite"/>
    </source>
</evidence>
<feature type="compositionally biased region" description="Polar residues" evidence="5">
    <location>
        <begin position="528"/>
        <end position="541"/>
    </location>
</feature>
<proteinExistence type="predicted"/>
<evidence type="ECO:0000256" key="3">
    <source>
        <dbReference type="ARBA" id="ARBA00022833"/>
    </source>
</evidence>
<dbReference type="GO" id="GO:0008270">
    <property type="term" value="F:zinc ion binding"/>
    <property type="evidence" value="ECO:0007669"/>
    <property type="project" value="UniProtKB-KW"/>
</dbReference>
<evidence type="ECO:0000259" key="7">
    <source>
        <dbReference type="PROSITE" id="PS50178"/>
    </source>
</evidence>
<keyword evidence="3" id="KW-0862">Zinc</keyword>
<feature type="compositionally biased region" description="Polar residues" evidence="5">
    <location>
        <begin position="56"/>
        <end position="68"/>
    </location>
</feature>
<dbReference type="InterPro" id="IPR001841">
    <property type="entry name" value="Znf_RING"/>
</dbReference>
<feature type="compositionally biased region" description="Low complexity" evidence="5">
    <location>
        <begin position="1"/>
        <end position="12"/>
    </location>
</feature>
<feature type="region of interest" description="Disordered" evidence="5">
    <location>
        <begin position="617"/>
        <end position="646"/>
    </location>
</feature>
<dbReference type="InterPro" id="IPR017455">
    <property type="entry name" value="Znf_FYVE-rel"/>
</dbReference>
<feature type="domain" description="RING-type" evidence="6">
    <location>
        <begin position="673"/>
        <end position="714"/>
    </location>
</feature>
<feature type="region of interest" description="Disordered" evidence="5">
    <location>
        <begin position="1"/>
        <end position="144"/>
    </location>
</feature>
<dbReference type="CDD" id="cd16489">
    <property type="entry name" value="mRING-CH-C4HC2H_ZNRF"/>
    <property type="match status" value="1"/>
</dbReference>
<evidence type="ECO:0000256" key="4">
    <source>
        <dbReference type="PROSITE-ProRule" id="PRU00175"/>
    </source>
</evidence>
<dbReference type="AlphaFoldDB" id="A0A9W9G1E4"/>
<keyword evidence="2 4" id="KW-0863">Zinc-finger</keyword>
<protein>
    <submittedName>
        <fullName evidence="8">Uncharacterized protein</fullName>
    </submittedName>
</protein>
<feature type="region of interest" description="Disordered" evidence="5">
    <location>
        <begin position="168"/>
        <end position="187"/>
    </location>
</feature>
<reference evidence="8" key="2">
    <citation type="journal article" date="2023" name="IMA Fungus">
        <title>Comparative genomic study of the Penicillium genus elucidates a diverse pangenome and 15 lateral gene transfer events.</title>
        <authorList>
            <person name="Petersen C."/>
            <person name="Sorensen T."/>
            <person name="Nielsen M.R."/>
            <person name="Sondergaard T.E."/>
            <person name="Sorensen J.L."/>
            <person name="Fitzpatrick D.A."/>
            <person name="Frisvad J.C."/>
            <person name="Nielsen K.L."/>
        </authorList>
    </citation>
    <scope>NUCLEOTIDE SEQUENCE</scope>
    <source>
        <strain evidence="8">IBT 30069</strain>
    </source>
</reference>
<dbReference type="CDD" id="cd15737">
    <property type="entry name" value="FYVE2_Vac1p_like"/>
    <property type="match status" value="1"/>
</dbReference>
<dbReference type="SMART" id="SM00064">
    <property type="entry name" value="FYVE"/>
    <property type="match status" value="1"/>
</dbReference>
<keyword evidence="1" id="KW-0479">Metal-binding</keyword>
<evidence type="ECO:0000256" key="2">
    <source>
        <dbReference type="ARBA" id="ARBA00022771"/>
    </source>
</evidence>
<dbReference type="Proteomes" id="UP001149165">
    <property type="component" value="Unassembled WGS sequence"/>
</dbReference>
<dbReference type="PROSITE" id="PS50089">
    <property type="entry name" value="ZF_RING_2"/>
    <property type="match status" value="1"/>
</dbReference>
<dbReference type="EMBL" id="JAPQKH010000003">
    <property type="protein sequence ID" value="KAJ5109462.1"/>
    <property type="molecule type" value="Genomic_DNA"/>
</dbReference>
<dbReference type="InterPro" id="IPR013083">
    <property type="entry name" value="Znf_RING/FYVE/PHD"/>
</dbReference>
<evidence type="ECO:0000313" key="9">
    <source>
        <dbReference type="Proteomes" id="UP001149165"/>
    </source>
</evidence>
<feature type="compositionally biased region" description="Basic and acidic residues" evidence="5">
    <location>
        <begin position="542"/>
        <end position="551"/>
    </location>
</feature>
<dbReference type="Pfam" id="PF13639">
    <property type="entry name" value="zf-RING_2"/>
    <property type="match status" value="1"/>
</dbReference>
<dbReference type="OrthoDB" id="660555at2759"/>
<feature type="compositionally biased region" description="Polar residues" evidence="5">
    <location>
        <begin position="564"/>
        <end position="580"/>
    </location>
</feature>
<evidence type="ECO:0000256" key="1">
    <source>
        <dbReference type="ARBA" id="ARBA00022723"/>
    </source>
</evidence>
<dbReference type="GO" id="GO:0016567">
    <property type="term" value="P:protein ubiquitination"/>
    <property type="evidence" value="ECO:0007669"/>
    <property type="project" value="TreeGrafter"/>
</dbReference>
<dbReference type="PANTHER" id="PTHR23164:SF29">
    <property type="entry name" value="E3 UBIQUITIN-PROTEIN LIGASE PIB1"/>
    <property type="match status" value="1"/>
</dbReference>
<sequence length="716" mass="77903">MSAPSTASSSPPTTSPPPTDDTHAWNESPSEAPTGHYGNPTEISSSPIGSDIESITEYTMNTVGSEDTGNTRRVVESSSGWGGYNGASDDRDESEVAARQGLNHADSRIPINLLLEDTPTARQTGHYSRDRKRRLTGSAEQGRLQRTRSGEINRTGVHELPHRSVSMINPSSRTNVVPTGSGSSRDTAIDITSSPPEAGPSGNGRYNNLGYSGGGTALHQATAGSVRLDSASPVRAGIAVHAYRSQPTENPLPSLPRGERPGGRYQPDELFPQAQTGIHPREASASASFTRPGRRHHSSSFQNTPFENGPHHTRPRGVSEAILNPRRERERYAAAAWQESGTDERTLRAFLSGTSETQSLAEALRSPHEATDIDTNLPSWQPDAEVTNCPICGTAFGLWYRKHHCRKCGRVVCASCSPHRITIPRQYIVRPPWDSLASNSSPTPPRQIVDLTGDDSDPLTPTINPALGGGEEVRLCNPCVPDPNPNPLGYGVRSRGHRSTYSLPSNMGNIYTRDQAETTNHQFGYGNSAESLQEPRSSTQQPHRDQDSERDRRRRPHRDSQSSVSTSRQTAPTPGPQVSENDLCPICGRRFPDLSSSQPLELREQHVRQCIENYGAPAPAPVAAQPTTSTTTTTRRGPAPPPPPPPPPAAARMLEFTATEKDCLGDDGETAECTICMVDYEVGDVLVRLECLCKFHKHCILDWFDHKMECPVHKVN</sequence>
<organism evidence="8 9">
    <name type="scientific">Penicillium angulare</name>
    <dbReference type="NCBI Taxonomy" id="116970"/>
    <lineage>
        <taxon>Eukaryota</taxon>
        <taxon>Fungi</taxon>
        <taxon>Dikarya</taxon>
        <taxon>Ascomycota</taxon>
        <taxon>Pezizomycotina</taxon>
        <taxon>Eurotiomycetes</taxon>
        <taxon>Eurotiomycetidae</taxon>
        <taxon>Eurotiales</taxon>
        <taxon>Aspergillaceae</taxon>
        <taxon>Penicillium</taxon>
    </lineage>
</organism>
<evidence type="ECO:0000313" key="8">
    <source>
        <dbReference type="EMBL" id="KAJ5109462.1"/>
    </source>
</evidence>
<accession>A0A9W9G1E4</accession>
<dbReference type="SUPFAM" id="SSF57850">
    <property type="entry name" value="RING/U-box"/>
    <property type="match status" value="1"/>
</dbReference>
<keyword evidence="9" id="KW-1185">Reference proteome</keyword>
<name>A0A9W9G1E4_9EURO</name>
<feature type="region of interest" description="Disordered" evidence="5">
    <location>
        <begin position="487"/>
        <end position="508"/>
    </location>
</feature>
<dbReference type="SUPFAM" id="SSF57903">
    <property type="entry name" value="FYVE/PHD zinc finger"/>
    <property type="match status" value="1"/>
</dbReference>
<evidence type="ECO:0000259" key="6">
    <source>
        <dbReference type="PROSITE" id="PS50089"/>
    </source>
</evidence>
<dbReference type="Gene3D" id="3.30.40.10">
    <property type="entry name" value="Zinc/RING finger domain, C3HC4 (zinc finger)"/>
    <property type="match status" value="2"/>
</dbReference>
<reference evidence="8" key="1">
    <citation type="submission" date="2022-11" db="EMBL/GenBank/DDBJ databases">
        <authorList>
            <person name="Petersen C."/>
        </authorList>
    </citation>
    <scope>NUCLEOTIDE SEQUENCE</scope>
    <source>
        <strain evidence="8">IBT 30069</strain>
    </source>
</reference>